<name>D8P999_9BACT</name>
<evidence type="ECO:0000313" key="3">
    <source>
        <dbReference type="EMBL" id="CBK41956.1"/>
    </source>
</evidence>
<dbReference type="Pfam" id="PF13699">
    <property type="entry name" value="eCIS_core"/>
    <property type="match status" value="1"/>
</dbReference>
<reference evidence="3 4" key="1">
    <citation type="journal article" date="2010" name="Proc. Natl. Acad. Sci. U.S.A.">
        <title>A Nitrospira metagenome illuminates the physiology and evolution of globally important nitrite-oxidizing bacteria.</title>
        <authorList>
            <person name="Lucker S."/>
            <person name="Wagner M."/>
            <person name="Maixner F."/>
            <person name="Pelletier E."/>
            <person name="Koch H."/>
            <person name="Vacherie B."/>
            <person name="Rattei T."/>
            <person name="Sinninghe Damste J."/>
            <person name="Spieck E."/>
            <person name="Le Paslier D."/>
            <person name="Daims H."/>
        </authorList>
    </citation>
    <scope>NUCLEOTIDE SEQUENCE [LARGE SCALE GENOMIC DNA]</scope>
</reference>
<feature type="region of interest" description="Disordered" evidence="1">
    <location>
        <begin position="135"/>
        <end position="159"/>
    </location>
</feature>
<feature type="compositionally biased region" description="Basic and acidic residues" evidence="1">
    <location>
        <begin position="140"/>
        <end position="154"/>
    </location>
</feature>
<feature type="compositionally biased region" description="Polar residues" evidence="1">
    <location>
        <begin position="36"/>
        <end position="51"/>
    </location>
</feature>
<dbReference type="Proteomes" id="UP000001660">
    <property type="component" value="Chromosome"/>
</dbReference>
<dbReference type="STRING" id="330214.NIDE2240"/>
<dbReference type="KEGG" id="nde:NIDE2240"/>
<dbReference type="EMBL" id="FP929003">
    <property type="protein sequence ID" value="CBK41956.1"/>
    <property type="molecule type" value="Genomic_DNA"/>
</dbReference>
<feature type="region of interest" description="Disordered" evidence="1">
    <location>
        <begin position="1"/>
        <end position="53"/>
    </location>
</feature>
<feature type="region of interest" description="Disordered" evidence="1">
    <location>
        <begin position="510"/>
        <end position="537"/>
    </location>
</feature>
<feature type="domain" description="eCIS core" evidence="2">
    <location>
        <begin position="67"/>
        <end position="133"/>
    </location>
</feature>
<sequence length="834" mass="90662">MKRVNQARAASAQYEGASTLRRKTSLAGPALDEASETGTIASGSLSPQLTHHPSRFTIYPPGASGPVPYRVGMERAFSADLSGVRAYYNVSSLLTDSGARAAAWPETLAFASADPSPHIVAHEVAHILQYRRAASPSVDGRTEPSSRHEAEQEAGRAAAGFESGTAIPVQARPALAPLFYTDEEQPESEEFLADRPPLFTGQEVGTWGSSWPASLVAQERLAVSVPATRRSHAIVEAIARREPIVILHEYGRLWLYRLTWEGLSARYSRFTNTETMFHEGTAERGDYSVSNVEGRPEVEAFVTEDGGVLSPPGAGKLFSHTGGEFEDPLVSKFQNASAFFNAMLTGLAAADFEALSAKLRRMAALNMVFPTPFAIGAVRGLADEMLGLVQLLNPQQWVAIEAAARETILTLNDPDGEALASALGEEFGRHQAATLNAMLQESLPIFAYEVGKLIGPTIIELLLALIGIEIGPVAMLQKSLAAMKQVPRVAGLVRDLTRVVPDLPTTLAPSAALRPDKAPGHVAVPDASSHSSPSVAARLSQGLHNLTREDQALLARTGNRVEFPDALPQDLADQELAIVTRSTKRPISGGDGTYVNEVDLGNGHQWREQPNGTWCRFSNRPTNCTVLVEEVGPQAPGTVVAFAARKSSLHDLYFSWAENRAGANVEVALLRSRGTSDYPEGTYVVVVGGADQFVYPGDTSQPWIMIAHSHPGAVTQPGYANPSGADMQLTMRGAFGRRAGRIRKWIHSQAPDGTWREVEYGLDLDREQYYVQPTGGEPIFFNEITPEDLPRDAALRYWELEEAGMERARIDLMIEQNGIEFYLGWYARQFRFDQ</sequence>
<dbReference type="OrthoDB" id="9153660at2"/>
<accession>D8P999</accession>
<evidence type="ECO:0000256" key="1">
    <source>
        <dbReference type="SAM" id="MobiDB-lite"/>
    </source>
</evidence>
<dbReference type="AlphaFoldDB" id="D8P999"/>
<protein>
    <recommendedName>
        <fullName evidence="2">eCIS core domain-containing protein</fullName>
    </recommendedName>
</protein>
<evidence type="ECO:0000259" key="2">
    <source>
        <dbReference type="Pfam" id="PF13699"/>
    </source>
</evidence>
<keyword evidence="4" id="KW-1185">Reference proteome</keyword>
<gene>
    <name evidence="3" type="ORF">NIDE2240</name>
</gene>
<dbReference type="HOGENOM" id="CLU_340323_0_0_0"/>
<dbReference type="InterPro" id="IPR025295">
    <property type="entry name" value="eCIS_core_dom"/>
</dbReference>
<evidence type="ECO:0000313" key="4">
    <source>
        <dbReference type="Proteomes" id="UP000001660"/>
    </source>
</evidence>
<proteinExistence type="predicted"/>
<organism evidence="3 4">
    <name type="scientific">Nitrospira defluvii</name>
    <dbReference type="NCBI Taxonomy" id="330214"/>
    <lineage>
        <taxon>Bacteria</taxon>
        <taxon>Pseudomonadati</taxon>
        <taxon>Nitrospirota</taxon>
        <taxon>Nitrospiria</taxon>
        <taxon>Nitrospirales</taxon>
        <taxon>Nitrospiraceae</taxon>
        <taxon>Nitrospira</taxon>
    </lineage>
</organism>